<evidence type="ECO:0000256" key="1">
    <source>
        <dbReference type="SAM" id="Phobius"/>
    </source>
</evidence>
<accession>A0AA36CHC2</accession>
<gene>
    <name evidence="2" type="ORF">MSPICULIGERA_LOCUS6844</name>
</gene>
<dbReference type="Proteomes" id="UP001177023">
    <property type="component" value="Unassembled WGS sequence"/>
</dbReference>
<name>A0AA36CHC2_9BILA</name>
<keyword evidence="1" id="KW-0472">Membrane</keyword>
<feature type="transmembrane region" description="Helical" evidence="1">
    <location>
        <begin position="115"/>
        <end position="138"/>
    </location>
</feature>
<feature type="transmembrane region" description="Helical" evidence="1">
    <location>
        <begin position="20"/>
        <end position="38"/>
    </location>
</feature>
<comment type="caution">
    <text evidence="2">The sequence shown here is derived from an EMBL/GenBank/DDBJ whole genome shotgun (WGS) entry which is preliminary data.</text>
</comment>
<reference evidence="2" key="1">
    <citation type="submission" date="2023-06" db="EMBL/GenBank/DDBJ databases">
        <authorList>
            <person name="Delattre M."/>
        </authorList>
    </citation>
    <scope>NUCLEOTIDE SEQUENCE</scope>
    <source>
        <strain evidence="2">AF72</strain>
    </source>
</reference>
<dbReference type="EMBL" id="CATQJA010001718">
    <property type="protein sequence ID" value="CAJ0568321.1"/>
    <property type="molecule type" value="Genomic_DNA"/>
</dbReference>
<keyword evidence="1" id="KW-1133">Transmembrane helix</keyword>
<keyword evidence="3" id="KW-1185">Reference proteome</keyword>
<sequence>MSQYDLPYHCFLDTVHVKRVFPVVVGYHVVTSLFFSYIFVPHALLVTLPAIIVCALAVVAFTKRIPNLLLPFRIYVYFSIFFLLFLGAYMFFISIFNKEKHEWIAESLFSPSVEFFSIAFHLVSNLATLLAMWQLSLISTTAKYLRHLQQGSDTVTLSLPPVNDPMSAVLV</sequence>
<organism evidence="2 3">
    <name type="scientific">Mesorhabditis spiculigera</name>
    <dbReference type="NCBI Taxonomy" id="96644"/>
    <lineage>
        <taxon>Eukaryota</taxon>
        <taxon>Metazoa</taxon>
        <taxon>Ecdysozoa</taxon>
        <taxon>Nematoda</taxon>
        <taxon>Chromadorea</taxon>
        <taxon>Rhabditida</taxon>
        <taxon>Rhabditina</taxon>
        <taxon>Rhabditomorpha</taxon>
        <taxon>Rhabditoidea</taxon>
        <taxon>Rhabditidae</taxon>
        <taxon>Mesorhabditinae</taxon>
        <taxon>Mesorhabditis</taxon>
    </lineage>
</organism>
<feature type="transmembrane region" description="Helical" evidence="1">
    <location>
        <begin position="74"/>
        <end position="95"/>
    </location>
</feature>
<proteinExistence type="predicted"/>
<evidence type="ECO:0000313" key="3">
    <source>
        <dbReference type="Proteomes" id="UP001177023"/>
    </source>
</evidence>
<feature type="non-terminal residue" evidence="2">
    <location>
        <position position="171"/>
    </location>
</feature>
<keyword evidence="1" id="KW-0812">Transmembrane</keyword>
<evidence type="ECO:0000313" key="2">
    <source>
        <dbReference type="EMBL" id="CAJ0568321.1"/>
    </source>
</evidence>
<feature type="transmembrane region" description="Helical" evidence="1">
    <location>
        <begin position="44"/>
        <end position="62"/>
    </location>
</feature>
<protein>
    <submittedName>
        <fullName evidence="2">Uncharacterized protein</fullName>
    </submittedName>
</protein>
<dbReference type="AlphaFoldDB" id="A0AA36CHC2"/>